<dbReference type="AlphaFoldDB" id="A0A1N6V9N2"/>
<dbReference type="EMBL" id="FTMD01000006">
    <property type="protein sequence ID" value="SIQ74419.1"/>
    <property type="molecule type" value="Genomic_DNA"/>
</dbReference>
<dbReference type="STRING" id="34027.SAMN05421829_106200"/>
<dbReference type="PANTHER" id="PTHR43685:SF11">
    <property type="entry name" value="GLYCOSYLTRANSFERASE TAGX-RELATED"/>
    <property type="match status" value="1"/>
</dbReference>
<sequence>MTRTTETPTVSVIIPAWNAAWCVGRAIDSVFAQEYRDFELIVVDDGSTDDTAAVLATYADRLQVVTKPNGGMSSARNAGIRAARGLYLAFLDADDRWLPYKLARQVAMLGSHPELAFCAAVATIEDLQGRTLGEWRGAQGRTADVAEVFENHTAVAGGASAVLARRDLVTRLGGFDETLAGAEDTDLWIRLAAHGGFACIDEPMVVVLRRPDSVSRNFEAMRRGALTMIGKNRNLLPEELRDAFWRKVYAGTLCDYAKWAYRDGRRGAALRDVLTALWVSPLERGRLAISLALAMLTGQRI</sequence>
<reference evidence="3" key="1">
    <citation type="submission" date="2017-01" db="EMBL/GenBank/DDBJ databases">
        <authorList>
            <person name="Varghese N."/>
            <person name="Submissions S."/>
        </authorList>
    </citation>
    <scope>NUCLEOTIDE SEQUENCE [LARGE SCALE GENOMIC DNA]</scope>
    <source>
        <strain evidence="3">ATCC 51758</strain>
    </source>
</reference>
<organism evidence="2 3">
    <name type="scientific">Aromatoleum tolulyticum</name>
    <dbReference type="NCBI Taxonomy" id="34027"/>
    <lineage>
        <taxon>Bacteria</taxon>
        <taxon>Pseudomonadati</taxon>
        <taxon>Pseudomonadota</taxon>
        <taxon>Betaproteobacteria</taxon>
        <taxon>Rhodocyclales</taxon>
        <taxon>Rhodocyclaceae</taxon>
        <taxon>Aromatoleum</taxon>
    </lineage>
</organism>
<feature type="domain" description="Glycosyltransferase 2-like" evidence="1">
    <location>
        <begin position="11"/>
        <end position="129"/>
    </location>
</feature>
<proteinExistence type="predicted"/>
<dbReference type="Proteomes" id="UP000186819">
    <property type="component" value="Unassembled WGS sequence"/>
</dbReference>
<dbReference type="OrthoDB" id="433681at2"/>
<dbReference type="SUPFAM" id="SSF53448">
    <property type="entry name" value="Nucleotide-diphospho-sugar transferases"/>
    <property type="match status" value="1"/>
</dbReference>
<dbReference type="RefSeq" id="WP_076602196.1">
    <property type="nucleotide sequence ID" value="NZ_FTMD01000006.1"/>
</dbReference>
<accession>A0A1N6V9N2</accession>
<evidence type="ECO:0000313" key="3">
    <source>
        <dbReference type="Proteomes" id="UP000186819"/>
    </source>
</evidence>
<dbReference type="GO" id="GO:0016740">
    <property type="term" value="F:transferase activity"/>
    <property type="evidence" value="ECO:0007669"/>
    <property type="project" value="UniProtKB-KW"/>
</dbReference>
<dbReference type="Gene3D" id="3.90.550.10">
    <property type="entry name" value="Spore Coat Polysaccharide Biosynthesis Protein SpsA, Chain A"/>
    <property type="match status" value="1"/>
</dbReference>
<dbReference type="InterPro" id="IPR029044">
    <property type="entry name" value="Nucleotide-diphossugar_trans"/>
</dbReference>
<protein>
    <submittedName>
        <fullName evidence="2">Glycosyl transferase family 2</fullName>
    </submittedName>
</protein>
<evidence type="ECO:0000313" key="2">
    <source>
        <dbReference type="EMBL" id="SIQ74419.1"/>
    </source>
</evidence>
<keyword evidence="3" id="KW-1185">Reference proteome</keyword>
<name>A0A1N6V9N2_9RHOO</name>
<keyword evidence="2" id="KW-0808">Transferase</keyword>
<dbReference type="InterPro" id="IPR050834">
    <property type="entry name" value="Glycosyltransf_2"/>
</dbReference>
<dbReference type="PANTHER" id="PTHR43685">
    <property type="entry name" value="GLYCOSYLTRANSFERASE"/>
    <property type="match status" value="1"/>
</dbReference>
<dbReference type="InterPro" id="IPR001173">
    <property type="entry name" value="Glyco_trans_2-like"/>
</dbReference>
<evidence type="ECO:0000259" key="1">
    <source>
        <dbReference type="Pfam" id="PF00535"/>
    </source>
</evidence>
<gene>
    <name evidence="2" type="ORF">SAMN05421829_106200</name>
</gene>
<dbReference type="Pfam" id="PF00535">
    <property type="entry name" value="Glycos_transf_2"/>
    <property type="match status" value="1"/>
</dbReference>